<dbReference type="OrthoDB" id="441446at2759"/>
<keyword evidence="2" id="KW-0540">Nuclease</keyword>
<organism evidence="9 10">
    <name type="scientific">Crepidotus variabilis</name>
    <dbReference type="NCBI Taxonomy" id="179855"/>
    <lineage>
        <taxon>Eukaryota</taxon>
        <taxon>Fungi</taxon>
        <taxon>Dikarya</taxon>
        <taxon>Basidiomycota</taxon>
        <taxon>Agaricomycotina</taxon>
        <taxon>Agaricomycetes</taxon>
        <taxon>Agaricomycetidae</taxon>
        <taxon>Agaricales</taxon>
        <taxon>Agaricineae</taxon>
        <taxon>Crepidotaceae</taxon>
        <taxon>Crepidotus</taxon>
    </lineage>
</organism>
<evidence type="ECO:0000256" key="5">
    <source>
        <dbReference type="ARBA" id="ARBA00022801"/>
    </source>
</evidence>
<dbReference type="Gene3D" id="1.10.575.10">
    <property type="entry name" value="P1 Nuclease"/>
    <property type="match status" value="1"/>
</dbReference>
<accession>A0A9P6JX84</accession>
<keyword evidence="6" id="KW-1015">Disulfide bond</keyword>
<dbReference type="PANTHER" id="PTHR33146">
    <property type="entry name" value="ENDONUCLEASE 4"/>
    <property type="match status" value="1"/>
</dbReference>
<evidence type="ECO:0000256" key="8">
    <source>
        <dbReference type="SAM" id="SignalP"/>
    </source>
</evidence>
<dbReference type="SUPFAM" id="SSF48537">
    <property type="entry name" value="Phospholipase C/P1 nuclease"/>
    <property type="match status" value="1"/>
</dbReference>
<proteinExistence type="inferred from homology"/>
<keyword evidence="4" id="KW-0255">Endonuclease</keyword>
<dbReference type="GO" id="GO:0003676">
    <property type="term" value="F:nucleic acid binding"/>
    <property type="evidence" value="ECO:0007669"/>
    <property type="project" value="InterPro"/>
</dbReference>
<comment type="caution">
    <text evidence="9">The sequence shown here is derived from an EMBL/GenBank/DDBJ whole genome shotgun (WGS) entry which is preliminary data.</text>
</comment>
<sequence length="317" mass="33850">MKCTTCILGLVALSIPGVYGWGATGHQTVGQVAMSFLGPKALAFVKSSLGSTYNQSLSVAATWADDVRSQTAYKWSSPLHYVDAEDNPPTTCDVSFSRDCADGMCILSAIANYTQRVVTTSLGAQQQQEALKFLTHFIGDIGQPLHVEAIATGGNDISVTCAGKTSNLHSTWDTGLITQYLSVNFQGSMTSWASSLVSRIQTSDYKSQASSWISCSSTTSPLSSRSTISIGDDIANFLNPQDSATITPLACPEVWANESNKYDCSTVFSYTSGQDLCATSSAYYAKAIPVIELQIAKQGYRLAAWLNVLFDGATDLP</sequence>
<comment type="similarity">
    <text evidence="1">Belongs to the nuclease type I family.</text>
</comment>
<keyword evidence="7" id="KW-0325">Glycoprotein</keyword>
<evidence type="ECO:0000313" key="10">
    <source>
        <dbReference type="Proteomes" id="UP000807306"/>
    </source>
</evidence>
<dbReference type="GO" id="GO:0004519">
    <property type="term" value="F:endonuclease activity"/>
    <property type="evidence" value="ECO:0007669"/>
    <property type="project" value="UniProtKB-KW"/>
</dbReference>
<dbReference type="Pfam" id="PF02265">
    <property type="entry name" value="S1-P1_nuclease"/>
    <property type="match status" value="1"/>
</dbReference>
<reference evidence="9" key="1">
    <citation type="submission" date="2020-11" db="EMBL/GenBank/DDBJ databases">
        <authorList>
            <consortium name="DOE Joint Genome Institute"/>
            <person name="Ahrendt S."/>
            <person name="Riley R."/>
            <person name="Andreopoulos W."/>
            <person name="Labutti K."/>
            <person name="Pangilinan J."/>
            <person name="Ruiz-Duenas F.J."/>
            <person name="Barrasa J.M."/>
            <person name="Sanchez-Garcia M."/>
            <person name="Camarero S."/>
            <person name="Miyauchi S."/>
            <person name="Serrano A."/>
            <person name="Linde D."/>
            <person name="Babiker R."/>
            <person name="Drula E."/>
            <person name="Ayuso-Fernandez I."/>
            <person name="Pacheco R."/>
            <person name="Padilla G."/>
            <person name="Ferreira P."/>
            <person name="Barriuso J."/>
            <person name="Kellner H."/>
            <person name="Castanera R."/>
            <person name="Alfaro M."/>
            <person name="Ramirez L."/>
            <person name="Pisabarro A.G."/>
            <person name="Kuo A."/>
            <person name="Tritt A."/>
            <person name="Lipzen A."/>
            <person name="He G."/>
            <person name="Yan M."/>
            <person name="Ng V."/>
            <person name="Cullen D."/>
            <person name="Martin F."/>
            <person name="Rosso M.-N."/>
            <person name="Henrissat B."/>
            <person name="Hibbett D."/>
            <person name="Martinez A.T."/>
            <person name="Grigoriev I.V."/>
        </authorList>
    </citation>
    <scope>NUCLEOTIDE SEQUENCE</scope>
    <source>
        <strain evidence="9">CBS 506.95</strain>
    </source>
</reference>
<dbReference type="PANTHER" id="PTHR33146:SF26">
    <property type="entry name" value="ENDONUCLEASE 4"/>
    <property type="match status" value="1"/>
</dbReference>
<dbReference type="GO" id="GO:0046872">
    <property type="term" value="F:metal ion binding"/>
    <property type="evidence" value="ECO:0007669"/>
    <property type="project" value="UniProtKB-KW"/>
</dbReference>
<feature type="signal peptide" evidence="8">
    <location>
        <begin position="1"/>
        <end position="20"/>
    </location>
</feature>
<dbReference type="GO" id="GO:0006308">
    <property type="term" value="P:DNA catabolic process"/>
    <property type="evidence" value="ECO:0007669"/>
    <property type="project" value="InterPro"/>
</dbReference>
<evidence type="ECO:0000256" key="6">
    <source>
        <dbReference type="ARBA" id="ARBA00023157"/>
    </source>
</evidence>
<dbReference type="Proteomes" id="UP000807306">
    <property type="component" value="Unassembled WGS sequence"/>
</dbReference>
<dbReference type="EMBL" id="MU157824">
    <property type="protein sequence ID" value="KAF9535775.1"/>
    <property type="molecule type" value="Genomic_DNA"/>
</dbReference>
<keyword evidence="10" id="KW-1185">Reference proteome</keyword>
<feature type="chain" id="PRO_5040431999" evidence="8">
    <location>
        <begin position="21"/>
        <end position="317"/>
    </location>
</feature>
<dbReference type="InterPro" id="IPR003154">
    <property type="entry name" value="S1/P1nuclease"/>
</dbReference>
<evidence type="ECO:0000256" key="7">
    <source>
        <dbReference type="ARBA" id="ARBA00023180"/>
    </source>
</evidence>
<dbReference type="AlphaFoldDB" id="A0A9P6JX84"/>
<protein>
    <submittedName>
        <fullName evidence="9">Nuclease Le1</fullName>
    </submittedName>
</protein>
<name>A0A9P6JX84_9AGAR</name>
<dbReference type="GO" id="GO:0016788">
    <property type="term" value="F:hydrolase activity, acting on ester bonds"/>
    <property type="evidence" value="ECO:0007669"/>
    <property type="project" value="InterPro"/>
</dbReference>
<evidence type="ECO:0000256" key="1">
    <source>
        <dbReference type="ARBA" id="ARBA00009547"/>
    </source>
</evidence>
<gene>
    <name evidence="9" type="ORF">CPB83DRAFT_779961</name>
</gene>
<evidence type="ECO:0000313" key="9">
    <source>
        <dbReference type="EMBL" id="KAF9535775.1"/>
    </source>
</evidence>
<dbReference type="CDD" id="cd11010">
    <property type="entry name" value="S1-P1_nuclease"/>
    <property type="match status" value="1"/>
</dbReference>
<dbReference type="InterPro" id="IPR008947">
    <property type="entry name" value="PLipase_C/P1_nuclease_dom_sf"/>
</dbReference>
<evidence type="ECO:0000256" key="3">
    <source>
        <dbReference type="ARBA" id="ARBA00022723"/>
    </source>
</evidence>
<keyword evidence="5" id="KW-0378">Hydrolase</keyword>
<evidence type="ECO:0000256" key="4">
    <source>
        <dbReference type="ARBA" id="ARBA00022759"/>
    </source>
</evidence>
<evidence type="ECO:0000256" key="2">
    <source>
        <dbReference type="ARBA" id="ARBA00022722"/>
    </source>
</evidence>
<keyword evidence="8" id="KW-0732">Signal</keyword>
<keyword evidence="3" id="KW-0479">Metal-binding</keyword>